<dbReference type="GO" id="GO:0005829">
    <property type="term" value="C:cytosol"/>
    <property type="evidence" value="ECO:0007669"/>
    <property type="project" value="TreeGrafter"/>
</dbReference>
<organism evidence="6 7">
    <name type="scientific">Kuraishia capsulata CBS 1993</name>
    <dbReference type="NCBI Taxonomy" id="1382522"/>
    <lineage>
        <taxon>Eukaryota</taxon>
        <taxon>Fungi</taxon>
        <taxon>Dikarya</taxon>
        <taxon>Ascomycota</taxon>
        <taxon>Saccharomycotina</taxon>
        <taxon>Pichiomycetes</taxon>
        <taxon>Pichiales</taxon>
        <taxon>Pichiaceae</taxon>
        <taxon>Kuraishia</taxon>
    </lineage>
</organism>
<dbReference type="AlphaFoldDB" id="W6MI40"/>
<dbReference type="CDD" id="cd03788">
    <property type="entry name" value="GT20_TPS"/>
    <property type="match status" value="1"/>
</dbReference>
<dbReference type="STRING" id="1382522.W6MI40"/>
<dbReference type="GO" id="GO:0003825">
    <property type="term" value="F:alpha,alpha-trehalose-phosphate synthase (UDP-forming) activity"/>
    <property type="evidence" value="ECO:0007669"/>
    <property type="project" value="TreeGrafter"/>
</dbReference>
<dbReference type="PANTHER" id="PTHR10788">
    <property type="entry name" value="TREHALOSE-6-PHOSPHATE SYNTHASE"/>
    <property type="match status" value="1"/>
</dbReference>
<dbReference type="Proteomes" id="UP000019384">
    <property type="component" value="Unassembled WGS sequence"/>
</dbReference>
<feature type="compositionally biased region" description="Polar residues" evidence="4">
    <location>
        <begin position="204"/>
        <end position="235"/>
    </location>
</feature>
<feature type="signal peptide" evidence="5">
    <location>
        <begin position="1"/>
        <end position="16"/>
    </location>
</feature>
<evidence type="ECO:0000313" key="6">
    <source>
        <dbReference type="EMBL" id="CDK25781.1"/>
    </source>
</evidence>
<keyword evidence="3" id="KW-0597">Phosphoprotein</keyword>
<evidence type="ECO:0000256" key="1">
    <source>
        <dbReference type="ARBA" id="ARBA00004496"/>
    </source>
</evidence>
<evidence type="ECO:0000256" key="4">
    <source>
        <dbReference type="SAM" id="MobiDB-lite"/>
    </source>
</evidence>
<dbReference type="GeneID" id="34519180"/>
<gene>
    <name evidence="6" type="ORF">KUCA_T00001751001</name>
</gene>
<dbReference type="InterPro" id="IPR003337">
    <property type="entry name" value="Trehalose_PPase"/>
</dbReference>
<dbReference type="GO" id="GO:0005992">
    <property type="term" value="P:trehalose biosynthetic process"/>
    <property type="evidence" value="ECO:0007669"/>
    <property type="project" value="InterPro"/>
</dbReference>
<evidence type="ECO:0000313" key="7">
    <source>
        <dbReference type="Proteomes" id="UP000019384"/>
    </source>
</evidence>
<evidence type="ECO:0000256" key="5">
    <source>
        <dbReference type="SAM" id="SignalP"/>
    </source>
</evidence>
<reference evidence="6" key="2">
    <citation type="submission" date="2014-02" db="EMBL/GenBank/DDBJ databases">
        <title>Complete DNA sequence of /Kuraishia capsulata/ illustrates novel genomic features among budding yeasts (/Saccharomycotina/).</title>
        <authorList>
            <person name="Morales L."/>
            <person name="Noel B."/>
            <person name="Porcel B."/>
            <person name="Marcet-Houben M."/>
            <person name="Hullo M-F."/>
            <person name="Sacerdot C."/>
            <person name="Tekaia F."/>
            <person name="Leh-Louis V."/>
            <person name="Despons L."/>
            <person name="Khanna V."/>
            <person name="Aury J-M."/>
            <person name="Barbe V."/>
            <person name="Couloux A."/>
            <person name="Labadie K."/>
            <person name="Pelletier E."/>
            <person name="Souciet J-L."/>
            <person name="Boekhout T."/>
            <person name="Gabaldon T."/>
            <person name="Wincker P."/>
            <person name="Dujon B."/>
        </authorList>
    </citation>
    <scope>NUCLEOTIDE SEQUENCE</scope>
    <source>
        <strain evidence="6">CBS 1993</strain>
    </source>
</reference>
<dbReference type="Gene3D" id="3.40.50.2000">
    <property type="entry name" value="Glycogen Phosphorylase B"/>
    <property type="match status" value="2"/>
</dbReference>
<keyword evidence="2" id="KW-0963">Cytoplasm</keyword>
<evidence type="ECO:0000256" key="3">
    <source>
        <dbReference type="ARBA" id="ARBA00022553"/>
    </source>
</evidence>
<evidence type="ECO:0000256" key="2">
    <source>
        <dbReference type="ARBA" id="ARBA00022490"/>
    </source>
</evidence>
<accession>W6MI40</accession>
<dbReference type="RefSeq" id="XP_022457792.1">
    <property type="nucleotide sequence ID" value="XM_022603964.1"/>
</dbReference>
<dbReference type="SUPFAM" id="SSF56784">
    <property type="entry name" value="HAD-like"/>
    <property type="match status" value="1"/>
</dbReference>
<dbReference type="GO" id="GO:0005946">
    <property type="term" value="C:alpha,alpha-trehalose-phosphate synthase complex (UDP-forming)"/>
    <property type="evidence" value="ECO:0007669"/>
    <property type="project" value="TreeGrafter"/>
</dbReference>
<feature type="chain" id="PRO_5004878888" evidence="5">
    <location>
        <begin position="17"/>
        <end position="1033"/>
    </location>
</feature>
<feature type="compositionally biased region" description="Basic and acidic residues" evidence="4">
    <location>
        <begin position="148"/>
        <end position="157"/>
    </location>
</feature>
<dbReference type="GO" id="GO:0004805">
    <property type="term" value="F:trehalose-phosphatase activity"/>
    <property type="evidence" value="ECO:0007669"/>
    <property type="project" value="TreeGrafter"/>
</dbReference>
<dbReference type="SUPFAM" id="SSF53756">
    <property type="entry name" value="UDP-Glycosyltransferase/glycogen phosphorylase"/>
    <property type="match status" value="1"/>
</dbReference>
<feature type="region of interest" description="Disordered" evidence="4">
    <location>
        <begin position="69"/>
        <end position="108"/>
    </location>
</feature>
<dbReference type="PANTHER" id="PTHR10788:SF15">
    <property type="entry name" value="TREHALOSE SYNTHASE COMPLEX REGULATORY SUBUNIT TPS3-RELATED"/>
    <property type="match status" value="1"/>
</dbReference>
<keyword evidence="7" id="KW-1185">Reference proteome</keyword>
<dbReference type="FunFam" id="3.40.50.2000:FF:000099">
    <property type="entry name" value="Alpha,alpha-trehalose phosphate synthase subunit, putative"/>
    <property type="match status" value="1"/>
</dbReference>
<dbReference type="FunFam" id="3.40.50.2000:FF:000036">
    <property type="entry name" value="Alpha,alpha-trehalose-phosphate synthase subunit Tps2"/>
    <property type="match status" value="1"/>
</dbReference>
<sequence>MTLIVATLFLPYTVHFEIENTSSDLDEPSDKLSEVALAFPRPSGSRTESFLATSKRTSLSILPSMNSSGFLGGSNSPQRSITPDVSSAATTSQNSNPDAEKGNGVFDSNSDFVNGTTSVEDFFYSNPVARKSNIGLVALNDEKSEIYKPSERNDAKRGPSSLRISSTNPDGTTVYSSTTYIQPKSQATAPVKSSVVDRGMNKDPTLSSMRVSRPSTLLRRSSNVGNLTSRSDQAAQNREQAQKSSSQSYVFDKVAPYGGLSKPDLKEFLIHPENVFETAPWTVTDFDKGNGSLKNAVRTARQTKLVEKATWVGALGMPCDVVPETTKTKIAKQMRLGYNSEAIFLKDSDFDGHYRSFCKQILWPTLHYQIPDDPKSKAFEEDSWVDYKKVNQEFADKIIEVYNEGDTIWVHDYHLLLVPKMVREKLPDAKIGFFLHVSFPSSEVFRCFAQRKSLLEGMLGANTITFQTEEYVRHFFQTCNRILLADFTHDGILYNNTTIKVNTHPIGIDAKSLMKTLASPEVTEWKKLIKQRWRNKRLIVSRDKLDKIRGTKQKLLAYEKFLTENPEYLDNTMMIVVCLKGKSGDDDLETEILRIVERINSKTKNISSDKPVVYLNQDIDFEQYLALLSEAATFIVSSMREGMNLTCHEFIVATNEKHSPLILSEFTGSASVLVNGPLLINPWDIKEVAYRIKQALAMSEEEKLQRWTQSFNVVKNQDSQRWLQDCLTSIEQAWGEQQQRRNFHVKCLTQKAFNERYNRVSSEKRLIILDLGSLTSTVSVQGSIINPVQIQRVLKTLSDLVSDPQNVVYVTSHLKRADLTRKYRTVSNLGLIAENGGYIKPPQSNHWISIVEEHEFQWIPSVVEVMEAVSERLHGSTIEVEDCTVRFHTEKITDVDEEHQMSLVGDLITHINDLFSKENVHASLVDKIVVIQEANLAKRSLEYIISTINKSDEHKFIGSILPQSPSEKIGLLLIVGGSRPVDEQLFIFGDELAEDHKVDDTLTIQIGSITQSVASERLEGFNEFLTVIASTKN</sequence>
<name>W6MI40_9ASCO</name>
<dbReference type="HOGENOM" id="CLU_002351_2_1_1"/>
<dbReference type="GO" id="GO:0030234">
    <property type="term" value="F:enzyme regulator activity"/>
    <property type="evidence" value="ECO:0007669"/>
    <property type="project" value="UniProtKB-ARBA"/>
</dbReference>
<dbReference type="Pfam" id="PF00982">
    <property type="entry name" value="Glyco_transf_20"/>
    <property type="match status" value="1"/>
</dbReference>
<dbReference type="InterPro" id="IPR001830">
    <property type="entry name" value="Glyco_trans_20"/>
</dbReference>
<reference evidence="6" key="1">
    <citation type="submission" date="2013-12" db="EMBL/GenBank/DDBJ databases">
        <authorList>
            <person name="Genoscope - CEA"/>
        </authorList>
    </citation>
    <scope>NUCLEOTIDE SEQUENCE</scope>
    <source>
        <strain evidence="6">CBS 1993</strain>
    </source>
</reference>
<feature type="compositionally biased region" description="Polar residues" evidence="4">
    <location>
        <begin position="69"/>
        <end position="97"/>
    </location>
</feature>
<dbReference type="OrthoDB" id="755951at2759"/>
<dbReference type="EMBL" id="HG793126">
    <property type="protein sequence ID" value="CDK25781.1"/>
    <property type="molecule type" value="Genomic_DNA"/>
</dbReference>
<comment type="subcellular location">
    <subcellularLocation>
        <location evidence="1">Cytoplasm</location>
    </subcellularLocation>
</comment>
<dbReference type="Pfam" id="PF02358">
    <property type="entry name" value="Trehalose_PPase"/>
    <property type="match status" value="1"/>
</dbReference>
<proteinExistence type="predicted"/>
<protein>
    <submittedName>
        <fullName evidence="6">Uncharacterized protein</fullName>
    </submittedName>
</protein>
<feature type="compositionally biased region" description="Polar residues" evidence="4">
    <location>
        <begin position="162"/>
        <end position="188"/>
    </location>
</feature>
<dbReference type="InterPro" id="IPR036412">
    <property type="entry name" value="HAD-like_sf"/>
</dbReference>
<keyword evidence="5" id="KW-0732">Signal</keyword>
<feature type="region of interest" description="Disordered" evidence="4">
    <location>
        <begin position="148"/>
        <end position="235"/>
    </location>
</feature>